<reference evidence="3" key="1">
    <citation type="submission" date="2012-02" db="EMBL/GenBank/DDBJ databases">
        <title>The complete genome of Solitalea canadensis DSM 3403.</title>
        <authorList>
            <consortium name="US DOE Joint Genome Institute (JGI-PGF)"/>
            <person name="Lucas S."/>
            <person name="Copeland A."/>
            <person name="Lapidus A."/>
            <person name="Glavina del Rio T."/>
            <person name="Dalin E."/>
            <person name="Tice H."/>
            <person name="Bruce D."/>
            <person name="Goodwin L."/>
            <person name="Pitluck S."/>
            <person name="Peters L."/>
            <person name="Ovchinnikova G."/>
            <person name="Lu M."/>
            <person name="Kyrpides N."/>
            <person name="Mavromatis K."/>
            <person name="Ivanova N."/>
            <person name="Brettin T."/>
            <person name="Detter J.C."/>
            <person name="Han C."/>
            <person name="Larimer F."/>
            <person name="Land M."/>
            <person name="Hauser L."/>
            <person name="Markowitz V."/>
            <person name="Cheng J.-F."/>
            <person name="Hugenholtz P."/>
            <person name="Woyke T."/>
            <person name="Wu D."/>
            <person name="Spring S."/>
            <person name="Schroeder M."/>
            <person name="Kopitz M."/>
            <person name="Brambilla E."/>
            <person name="Klenk H.-P."/>
            <person name="Eisen J.A."/>
        </authorList>
    </citation>
    <scope>NUCLEOTIDE SEQUENCE</scope>
    <source>
        <strain evidence="3">DSM 3403</strain>
    </source>
</reference>
<feature type="transmembrane region" description="Helical" evidence="2">
    <location>
        <begin position="12"/>
        <end position="32"/>
    </location>
</feature>
<dbReference type="Proteomes" id="UP000007590">
    <property type="component" value="Chromosome"/>
</dbReference>
<gene>
    <name evidence="3" type="ordered locus">Solca_0393</name>
</gene>
<keyword evidence="4" id="KW-1185">Reference proteome</keyword>
<dbReference type="InterPro" id="IPR005625">
    <property type="entry name" value="PepSY-ass_TM"/>
</dbReference>
<name>H8KP11_SOLCM</name>
<dbReference type="EMBL" id="CP003349">
    <property type="protein sequence ID" value="AFD05533.1"/>
    <property type="molecule type" value="Genomic_DNA"/>
</dbReference>
<dbReference type="eggNOG" id="COG3182">
    <property type="taxonomic scope" value="Bacteria"/>
</dbReference>
<feature type="transmembrane region" description="Helical" evidence="2">
    <location>
        <begin position="368"/>
        <end position="389"/>
    </location>
</feature>
<dbReference type="STRING" id="929556.Solca_0393"/>
<keyword evidence="2" id="KW-0812">Transmembrane</keyword>
<evidence type="ECO:0000256" key="1">
    <source>
        <dbReference type="SAM" id="MobiDB-lite"/>
    </source>
</evidence>
<feature type="transmembrane region" description="Helical" evidence="2">
    <location>
        <begin position="176"/>
        <end position="196"/>
    </location>
</feature>
<dbReference type="KEGG" id="scn:Solca_0393"/>
<sequence length="410" mass="45996">MKVFFRTIHLYLSLIAGLIIFISCLTGTILVFEEEIEQTIHKDRYFAAIGDVRLPIDLLVDKALGSTPKAKLASVKAYSDEARTVEISITVPDKKNKKETDKKANTQPSKEIKPEGKTGEKKGGKPEGRKPTLTVYVNPYTGEVIDVVNRRESFFFTVESIHRWLLAGKDSFGQTIIGISTFFFLFILITGLILWWPKTKNILNQRLKIKWSGGWKRLNHDLHIVTGFYLAIFLIVISLTGLVMAFNWMNKGIFTLTGSKMENPEPPSSIYQANIKPLPVSAIYESVAPIKNASYYAVRMPKDSAAVYTVNVLPENVIETASDTYYIDQYSGKIVGSFIYSAKNKGQKIRSIVKPLHTGSIYGLPTKVISFIVCLLSLAFPVTGVIMWLNRIKGEKKKIKKDKSSVIETV</sequence>
<evidence type="ECO:0000313" key="4">
    <source>
        <dbReference type="Proteomes" id="UP000007590"/>
    </source>
</evidence>
<accession>H8KP11</accession>
<dbReference type="PROSITE" id="PS51257">
    <property type="entry name" value="PROKAR_LIPOPROTEIN"/>
    <property type="match status" value="1"/>
</dbReference>
<dbReference type="RefSeq" id="WP_014678761.1">
    <property type="nucleotide sequence ID" value="NC_017770.1"/>
</dbReference>
<protein>
    <submittedName>
        <fullName evidence="3">Putative iron-regulated membrane protein</fullName>
    </submittedName>
</protein>
<proteinExistence type="predicted"/>
<dbReference type="HOGENOM" id="CLU_031962_2_0_10"/>
<feature type="region of interest" description="Disordered" evidence="1">
    <location>
        <begin position="96"/>
        <end position="130"/>
    </location>
</feature>
<dbReference type="OrthoDB" id="111691at2"/>
<feature type="transmembrane region" description="Helical" evidence="2">
    <location>
        <begin position="226"/>
        <end position="249"/>
    </location>
</feature>
<dbReference type="Pfam" id="PF03929">
    <property type="entry name" value="PepSY_TM"/>
    <property type="match status" value="1"/>
</dbReference>
<dbReference type="AlphaFoldDB" id="H8KP11"/>
<evidence type="ECO:0000256" key="2">
    <source>
        <dbReference type="SAM" id="Phobius"/>
    </source>
</evidence>
<evidence type="ECO:0000313" key="3">
    <source>
        <dbReference type="EMBL" id="AFD05533.1"/>
    </source>
</evidence>
<organism evidence="3 4">
    <name type="scientific">Solitalea canadensis (strain ATCC 29591 / DSM 3403 / JCM 21819 / LMG 8368 / NBRC 15130 / NCIMB 12057 / USAM 9D)</name>
    <name type="common">Flexibacter canadensis</name>
    <dbReference type="NCBI Taxonomy" id="929556"/>
    <lineage>
        <taxon>Bacteria</taxon>
        <taxon>Pseudomonadati</taxon>
        <taxon>Bacteroidota</taxon>
        <taxon>Sphingobacteriia</taxon>
        <taxon>Sphingobacteriales</taxon>
        <taxon>Sphingobacteriaceae</taxon>
        <taxon>Solitalea</taxon>
    </lineage>
</organism>
<dbReference type="PANTHER" id="PTHR34219">
    <property type="entry name" value="IRON-REGULATED INNER MEMBRANE PROTEIN-RELATED"/>
    <property type="match status" value="1"/>
</dbReference>
<keyword evidence="2" id="KW-1133">Transmembrane helix</keyword>
<keyword evidence="2" id="KW-0472">Membrane</keyword>
<dbReference type="PANTHER" id="PTHR34219:SF3">
    <property type="entry name" value="BLL7967 PROTEIN"/>
    <property type="match status" value="1"/>
</dbReference>